<protein>
    <recommendedName>
        <fullName evidence="5">CCHC-type domain-containing protein</fullName>
    </recommendedName>
</protein>
<evidence type="ECO:0000313" key="4">
    <source>
        <dbReference type="Proteomes" id="UP000765509"/>
    </source>
</evidence>
<feature type="region of interest" description="Disordered" evidence="2">
    <location>
        <begin position="210"/>
        <end position="230"/>
    </location>
</feature>
<organism evidence="3 4">
    <name type="scientific">Austropuccinia psidii MF-1</name>
    <dbReference type="NCBI Taxonomy" id="1389203"/>
    <lineage>
        <taxon>Eukaryota</taxon>
        <taxon>Fungi</taxon>
        <taxon>Dikarya</taxon>
        <taxon>Basidiomycota</taxon>
        <taxon>Pucciniomycotina</taxon>
        <taxon>Pucciniomycetes</taxon>
        <taxon>Pucciniales</taxon>
        <taxon>Sphaerophragmiaceae</taxon>
        <taxon>Austropuccinia</taxon>
    </lineage>
</organism>
<evidence type="ECO:0000256" key="2">
    <source>
        <dbReference type="SAM" id="MobiDB-lite"/>
    </source>
</evidence>
<evidence type="ECO:0000256" key="1">
    <source>
        <dbReference type="ARBA" id="ARBA00022664"/>
    </source>
</evidence>
<feature type="region of interest" description="Disordered" evidence="2">
    <location>
        <begin position="151"/>
        <end position="176"/>
    </location>
</feature>
<dbReference type="InterPro" id="IPR036875">
    <property type="entry name" value="Znf_CCHC_sf"/>
</dbReference>
<dbReference type="GO" id="GO:0008270">
    <property type="term" value="F:zinc ion binding"/>
    <property type="evidence" value="ECO:0007669"/>
    <property type="project" value="InterPro"/>
</dbReference>
<keyword evidence="4" id="KW-1185">Reference proteome</keyword>
<proteinExistence type="predicted"/>
<dbReference type="Proteomes" id="UP000765509">
    <property type="component" value="Unassembled WGS sequence"/>
</dbReference>
<dbReference type="AlphaFoldDB" id="A0A9Q3ICR1"/>
<gene>
    <name evidence="3" type="ORF">O181_073709</name>
</gene>
<feature type="region of interest" description="Disordered" evidence="2">
    <location>
        <begin position="1"/>
        <end position="30"/>
    </location>
</feature>
<feature type="compositionally biased region" description="Basic and acidic residues" evidence="2">
    <location>
        <begin position="151"/>
        <end position="174"/>
    </location>
</feature>
<reference evidence="3" key="1">
    <citation type="submission" date="2021-03" db="EMBL/GenBank/DDBJ databases">
        <title>Draft genome sequence of rust myrtle Austropuccinia psidii MF-1, a brazilian biotype.</title>
        <authorList>
            <person name="Quecine M.C."/>
            <person name="Pachon D.M.R."/>
            <person name="Bonatelli M.L."/>
            <person name="Correr F.H."/>
            <person name="Franceschini L.M."/>
            <person name="Leite T.F."/>
            <person name="Margarido G.R.A."/>
            <person name="Almeida C.A."/>
            <person name="Ferrarezi J.A."/>
            <person name="Labate C.A."/>
        </authorList>
    </citation>
    <scope>NUCLEOTIDE SEQUENCE</scope>
    <source>
        <strain evidence="3">MF-1</strain>
    </source>
</reference>
<comment type="caution">
    <text evidence="3">The sequence shown here is derived from an EMBL/GenBank/DDBJ whole genome shotgun (WGS) entry which is preliminary data.</text>
</comment>
<evidence type="ECO:0008006" key="5">
    <source>
        <dbReference type="Google" id="ProtNLM"/>
    </source>
</evidence>
<dbReference type="SUPFAM" id="SSF57756">
    <property type="entry name" value="Retrovirus zinc finger-like domains"/>
    <property type="match status" value="1"/>
</dbReference>
<name>A0A9Q3ICR1_9BASI</name>
<accession>A0A9Q3ICR1</accession>
<keyword evidence="1" id="KW-0507">mRNA processing</keyword>
<dbReference type="OrthoDB" id="5102063at2759"/>
<dbReference type="GO" id="GO:0006397">
    <property type="term" value="P:mRNA processing"/>
    <property type="evidence" value="ECO:0007669"/>
    <property type="project" value="UniProtKB-KW"/>
</dbReference>
<evidence type="ECO:0000313" key="3">
    <source>
        <dbReference type="EMBL" id="MBW0533994.1"/>
    </source>
</evidence>
<sequence>MATSRPYTEQRQSTLPSRVNISSQIPTPSHQDIPRNIIPIVKIRANDYNLWFDGKPRNPLPPFSSSYQPYIPAQMAPRPPLKCAYCKEEGHSATRCTHLAEDLDKRIVRTQGASYLFPNYQRVPMEGNESVKEIVRAFAKEQPELNKKFMEKPTVKPKPEEDIKPTEKKPEDKSTSIAHVEVWSNWKPPTISSANDPFESHIGLRQKKQIMERQSQNQEQKKKAAIPGTYIEEEKEEERVIIPTKF</sequence>
<dbReference type="GO" id="GO:0003676">
    <property type="term" value="F:nucleic acid binding"/>
    <property type="evidence" value="ECO:0007669"/>
    <property type="project" value="InterPro"/>
</dbReference>
<dbReference type="EMBL" id="AVOT02039013">
    <property type="protein sequence ID" value="MBW0533994.1"/>
    <property type="molecule type" value="Genomic_DNA"/>
</dbReference>